<gene>
    <name evidence="1" type="ORF">GAK29_04945</name>
</gene>
<evidence type="ECO:0000313" key="2">
    <source>
        <dbReference type="Proteomes" id="UP000490535"/>
    </source>
</evidence>
<name>A0A833PAN5_ACIBZ</name>
<protein>
    <submittedName>
        <fullName evidence="1">Uncharacterized protein</fullName>
    </submittedName>
</protein>
<proteinExistence type="predicted"/>
<accession>A0A833PAN5</accession>
<dbReference type="AlphaFoldDB" id="A0A833PAN5"/>
<comment type="caution">
    <text evidence="1">The sequence shown here is derived from an EMBL/GenBank/DDBJ whole genome shotgun (WGS) entry which is preliminary data.</text>
</comment>
<organism evidence="1 2">
    <name type="scientific">Acinetobacter bereziniae</name>
    <name type="common">Acinetobacter genomosp. 10</name>
    <dbReference type="NCBI Taxonomy" id="106648"/>
    <lineage>
        <taxon>Bacteria</taxon>
        <taxon>Pseudomonadati</taxon>
        <taxon>Pseudomonadota</taxon>
        <taxon>Gammaproteobacteria</taxon>
        <taxon>Moraxellales</taxon>
        <taxon>Moraxellaceae</taxon>
        <taxon>Acinetobacter</taxon>
    </lineage>
</organism>
<sequence>MFDINMEIINIMYLIDYELKFKSWQSYVELPFGLSFLMDEFELEHYFSQRVTFLKGFDAMNRTGFFGEIFI</sequence>
<reference evidence="2" key="1">
    <citation type="journal article" date="2020" name="MBio">
        <title>Horizontal gene transfer to a defensive symbiont with a reduced genome amongst a multipartite beetle microbiome.</title>
        <authorList>
            <person name="Waterworth S.C."/>
            <person name="Florez L.V."/>
            <person name="Rees E.R."/>
            <person name="Hertweck C."/>
            <person name="Kaltenpoth M."/>
            <person name="Kwan J.C."/>
        </authorList>
    </citation>
    <scope>NUCLEOTIDE SEQUENCE [LARGE SCALE GENOMIC DNA]</scope>
</reference>
<dbReference type="EMBL" id="WNDP01000286">
    <property type="protein sequence ID" value="KAF1011557.1"/>
    <property type="molecule type" value="Genomic_DNA"/>
</dbReference>
<dbReference type="Proteomes" id="UP000490535">
    <property type="component" value="Unassembled WGS sequence"/>
</dbReference>
<evidence type="ECO:0000313" key="1">
    <source>
        <dbReference type="EMBL" id="KAF1011557.1"/>
    </source>
</evidence>